<dbReference type="InterPro" id="IPR015018">
    <property type="entry name" value="DUF1905"/>
</dbReference>
<dbReference type="Proteomes" id="UP000214746">
    <property type="component" value="Unassembled WGS sequence"/>
</dbReference>
<evidence type="ECO:0000313" key="2">
    <source>
        <dbReference type="Proteomes" id="UP000214746"/>
    </source>
</evidence>
<keyword evidence="2" id="KW-1185">Reference proteome</keyword>
<comment type="caution">
    <text evidence="1">The sequence shown here is derived from an EMBL/GenBank/DDBJ whole genome shotgun (WGS) entry which is preliminary data.</text>
</comment>
<dbReference type="Pfam" id="PF08922">
    <property type="entry name" value="DUF1905"/>
    <property type="match status" value="1"/>
</dbReference>
<reference evidence="1" key="1">
    <citation type="submission" date="2018-06" db="EMBL/GenBank/DDBJ databases">
        <title>Paenibacillus xerothermodurans sp. nov. an extremely dry heat resistant spore forming bacterium isolated from the soil of Cape Canaveral, Florida.</title>
        <authorList>
            <person name="Seuylemezian A."/>
            <person name="Kaur N."/>
            <person name="Patil P."/>
            <person name="Patil P."/>
            <person name="Mayilraj S."/>
            <person name="Vaishampayan P."/>
        </authorList>
    </citation>
    <scope>NUCLEOTIDE SEQUENCE [LARGE SCALE GENOMIC DNA]</scope>
    <source>
        <strain evidence="1">ATCC 27380</strain>
    </source>
</reference>
<name>A0A2W1NW06_PAEXE</name>
<dbReference type="AlphaFoldDB" id="A0A2W1NW06"/>
<proteinExistence type="predicted"/>
<dbReference type="InterPro" id="IPR037079">
    <property type="entry name" value="AF2212/PG0164-like_sf"/>
</dbReference>
<accession>A0A2W1NW06</accession>
<dbReference type="RefSeq" id="WP_089201877.1">
    <property type="nucleotide sequence ID" value="NZ_NHRJ02000025.1"/>
</dbReference>
<protein>
    <submittedName>
        <fullName evidence="1">DUF1905 domain-containing protein</fullName>
    </submittedName>
</protein>
<evidence type="ECO:0000313" key="1">
    <source>
        <dbReference type="EMBL" id="PZE19008.1"/>
    </source>
</evidence>
<dbReference type="SUPFAM" id="SSF141694">
    <property type="entry name" value="AF2212/PG0164-like"/>
    <property type="match status" value="1"/>
</dbReference>
<organism evidence="1 2">
    <name type="scientific">Paenibacillus xerothermodurans</name>
    <dbReference type="NCBI Taxonomy" id="1977292"/>
    <lineage>
        <taxon>Bacteria</taxon>
        <taxon>Bacillati</taxon>
        <taxon>Bacillota</taxon>
        <taxon>Bacilli</taxon>
        <taxon>Bacillales</taxon>
        <taxon>Paenibacillaceae</taxon>
        <taxon>Paenibacillus</taxon>
    </lineage>
</organism>
<dbReference type="OrthoDB" id="2604865at2"/>
<sequence>MKFRAVIHQGGKTATGIYVPEEVVVKLGASKKPPVKITIGDYTYRSTVASMGGQFAIPLSAANRKAANVEGGDEVDVYIELDTEPRELTVPPDFSDALDRVPEARRFFDGLSFSNKSRFVLSIEGAKTAETRQRRIEKAVSTLKESKIQ</sequence>
<dbReference type="EMBL" id="NHRJ02000025">
    <property type="protein sequence ID" value="PZE19008.1"/>
    <property type="molecule type" value="Genomic_DNA"/>
</dbReference>
<dbReference type="Pfam" id="PF13376">
    <property type="entry name" value="OmdA"/>
    <property type="match status" value="1"/>
</dbReference>
<dbReference type="Gene3D" id="2.40.30.100">
    <property type="entry name" value="AF2212/PG0164-like"/>
    <property type="match status" value="1"/>
</dbReference>
<gene>
    <name evidence="1" type="ORF">CBW46_020830</name>
</gene>